<feature type="transmembrane region" description="Helical" evidence="2">
    <location>
        <begin position="142"/>
        <end position="164"/>
    </location>
</feature>
<keyword evidence="2" id="KW-0472">Membrane</keyword>
<feature type="transmembrane region" description="Helical" evidence="2">
    <location>
        <begin position="110"/>
        <end position="136"/>
    </location>
</feature>
<keyword evidence="2" id="KW-0812">Transmembrane</keyword>
<accession>A0A447TFT1</accession>
<keyword evidence="2" id="KW-1133">Transmembrane helix</keyword>
<evidence type="ECO:0008006" key="5">
    <source>
        <dbReference type="Google" id="ProtNLM"/>
    </source>
</evidence>
<protein>
    <recommendedName>
        <fullName evidence="5">Inner membrane protein yqaA</fullName>
    </recommendedName>
</protein>
<evidence type="ECO:0000256" key="2">
    <source>
        <dbReference type="SAM" id="Phobius"/>
    </source>
</evidence>
<dbReference type="Proteomes" id="UP000275777">
    <property type="component" value="Chromosome"/>
</dbReference>
<dbReference type="AlphaFoldDB" id="A0A447TFT1"/>
<proteinExistence type="predicted"/>
<evidence type="ECO:0000313" key="3">
    <source>
        <dbReference type="EMBL" id="VEB43694.1"/>
    </source>
</evidence>
<evidence type="ECO:0000256" key="1">
    <source>
        <dbReference type="SAM" id="MobiDB-lite"/>
    </source>
</evidence>
<feature type="region of interest" description="Disordered" evidence="1">
    <location>
        <begin position="21"/>
        <end position="51"/>
    </location>
</feature>
<feature type="region of interest" description="Disordered" evidence="1">
    <location>
        <begin position="183"/>
        <end position="202"/>
    </location>
</feature>
<name>A0A447TFT1_CHRVL</name>
<organism evidence="3 4">
    <name type="scientific">Chromobacterium violaceum</name>
    <dbReference type="NCBI Taxonomy" id="536"/>
    <lineage>
        <taxon>Bacteria</taxon>
        <taxon>Pseudomonadati</taxon>
        <taxon>Pseudomonadota</taxon>
        <taxon>Betaproteobacteria</taxon>
        <taxon>Neisseriales</taxon>
        <taxon>Chromobacteriaceae</taxon>
        <taxon>Chromobacterium</taxon>
    </lineage>
</organism>
<reference evidence="3 4" key="1">
    <citation type="submission" date="2018-12" db="EMBL/GenBank/DDBJ databases">
        <authorList>
            <consortium name="Pathogen Informatics"/>
        </authorList>
    </citation>
    <scope>NUCLEOTIDE SEQUENCE [LARGE SCALE GENOMIC DNA]</scope>
    <source>
        <strain evidence="3 4">NCTC9695</strain>
    </source>
</reference>
<dbReference type="EMBL" id="LR134182">
    <property type="protein sequence ID" value="VEB43694.1"/>
    <property type="molecule type" value="Genomic_DNA"/>
</dbReference>
<evidence type="ECO:0000313" key="4">
    <source>
        <dbReference type="Proteomes" id="UP000275777"/>
    </source>
</evidence>
<gene>
    <name evidence="3" type="ORF">NCTC9695_04153</name>
</gene>
<sequence length="303" mass="32912">MPAPSGAANWPKFLNFPAITRTDAGLGSTPHQRSGCGRAHRPLPASGVTDSRGQHRVLFSGSYPPLGAATIDWPASRQCYHRRPLTRTKPPHGRTARLAARNPGPAQSGLPAIFMISLVSATLLPLGSEPAVFAYIKLRPDLFWQVIAVATLGNTLGGMIDWWMGYGAKVALLRYRLRRSHRAHSHPHVESTNRPPRGGKPALNRATSAGCASAARRCCCCRGCRASATRYAPWPAGCASRSGPAYATWPSQMPALCSHHRRPAVGAGRFLAECRAVVLRRAAFWLQPHPFESGNRRQSQPKR</sequence>